<keyword evidence="7" id="KW-0539">Nucleus</keyword>
<dbReference type="Pfam" id="PF13359">
    <property type="entry name" value="DDE_Tnp_4"/>
    <property type="match status" value="1"/>
</dbReference>
<evidence type="ECO:0000259" key="8">
    <source>
        <dbReference type="Pfam" id="PF13359"/>
    </source>
</evidence>
<evidence type="ECO:0000256" key="7">
    <source>
        <dbReference type="ARBA" id="ARBA00023242"/>
    </source>
</evidence>
<dbReference type="PANTHER" id="PTHR22930">
    <property type="match status" value="1"/>
</dbReference>
<dbReference type="GO" id="GO:0005634">
    <property type="term" value="C:nucleus"/>
    <property type="evidence" value="ECO:0007669"/>
    <property type="project" value="UniProtKB-SubCell"/>
</dbReference>
<keyword evidence="10" id="KW-1185">Reference proteome</keyword>
<comment type="caution">
    <text evidence="9">The sequence shown here is derived from an EMBL/GenBank/DDBJ whole genome shotgun (WGS) entry which is preliminary data.</text>
</comment>
<dbReference type="InterPro" id="IPR045249">
    <property type="entry name" value="HARBI1-like"/>
</dbReference>
<dbReference type="Proteomes" id="UP000747542">
    <property type="component" value="Unassembled WGS sequence"/>
</dbReference>
<keyword evidence="5" id="KW-0479">Metal-binding</keyword>
<dbReference type="OrthoDB" id="6329868at2759"/>
<evidence type="ECO:0000256" key="3">
    <source>
        <dbReference type="ARBA" id="ARBA00006958"/>
    </source>
</evidence>
<dbReference type="PANTHER" id="PTHR22930:SF85">
    <property type="entry name" value="GH03217P-RELATED"/>
    <property type="match status" value="1"/>
</dbReference>
<dbReference type="GO" id="GO:0046872">
    <property type="term" value="F:metal ion binding"/>
    <property type="evidence" value="ECO:0007669"/>
    <property type="project" value="UniProtKB-KW"/>
</dbReference>
<keyword evidence="4" id="KW-0540">Nuclease</keyword>
<evidence type="ECO:0000256" key="1">
    <source>
        <dbReference type="ARBA" id="ARBA00001968"/>
    </source>
</evidence>
<evidence type="ECO:0000256" key="5">
    <source>
        <dbReference type="ARBA" id="ARBA00022723"/>
    </source>
</evidence>
<keyword evidence="6" id="KW-0378">Hydrolase</keyword>
<dbReference type="EMBL" id="JAHLQT010043233">
    <property type="protein sequence ID" value="KAG7155056.1"/>
    <property type="molecule type" value="Genomic_DNA"/>
</dbReference>
<name>A0A8J5JBT0_HOMAM</name>
<gene>
    <name evidence="9" type="primary">Harbi1-L11</name>
    <name evidence="9" type="ORF">Hamer_G015659</name>
</gene>
<proteinExistence type="inferred from homology"/>
<feature type="domain" description="DDE Tnp4" evidence="8">
    <location>
        <begin position="150"/>
        <end position="301"/>
    </location>
</feature>
<evidence type="ECO:0000313" key="10">
    <source>
        <dbReference type="Proteomes" id="UP000747542"/>
    </source>
</evidence>
<comment type="subcellular location">
    <subcellularLocation>
        <location evidence="2">Nucleus</location>
    </subcellularLocation>
</comment>
<sequence length="350" mass="40331">MAHYLWALDAIDDIDRVRIPRRIVVDRRDYFQSMNDEEFLKNFHLSKWSVQEVLREIHLPLSNDRRGCPVPPVMQTLITLHWLATKNLQSSVAKMFDVSQSFVSSCISTTLQAIANLLELYIYFPGKEDLPVISEEFSSIANFPGVMGAINCTYIPLMKPSGLQLKKFWCMKGFYAYCVQAICGPNLKFFDLVPYCPGGFGKNRIFYNSNICKHLEENRCKYPGHLLGNSDYPNLPYLLTPLPNACNHSELKYNQSHAETKRCIQKAFVMWKRRFRRLTVPFKTNLDTVVKSICVTAVLHNIAIQHQDPLPASDDIHEEEENGNVEDVNEKARLILEGRLKRSDIIQHTF</sequence>
<evidence type="ECO:0000313" key="9">
    <source>
        <dbReference type="EMBL" id="KAG7155056.1"/>
    </source>
</evidence>
<dbReference type="GO" id="GO:0016787">
    <property type="term" value="F:hydrolase activity"/>
    <property type="evidence" value="ECO:0007669"/>
    <property type="project" value="UniProtKB-KW"/>
</dbReference>
<evidence type="ECO:0000256" key="6">
    <source>
        <dbReference type="ARBA" id="ARBA00022801"/>
    </source>
</evidence>
<comment type="similarity">
    <text evidence="3">Belongs to the HARBI1 family.</text>
</comment>
<dbReference type="InterPro" id="IPR027806">
    <property type="entry name" value="HARBI1_dom"/>
</dbReference>
<evidence type="ECO:0000256" key="4">
    <source>
        <dbReference type="ARBA" id="ARBA00022722"/>
    </source>
</evidence>
<dbReference type="GO" id="GO:0004518">
    <property type="term" value="F:nuclease activity"/>
    <property type="evidence" value="ECO:0007669"/>
    <property type="project" value="UniProtKB-KW"/>
</dbReference>
<protein>
    <submittedName>
        <fullName evidence="9">Nuclease HARBI1-like 11</fullName>
    </submittedName>
</protein>
<comment type="cofactor">
    <cofactor evidence="1">
        <name>a divalent metal cation</name>
        <dbReference type="ChEBI" id="CHEBI:60240"/>
    </cofactor>
</comment>
<evidence type="ECO:0000256" key="2">
    <source>
        <dbReference type="ARBA" id="ARBA00004123"/>
    </source>
</evidence>
<dbReference type="AlphaFoldDB" id="A0A8J5JBT0"/>
<reference evidence="9" key="1">
    <citation type="journal article" date="2021" name="Sci. Adv.">
        <title>The American lobster genome reveals insights on longevity, neural, and immune adaptations.</title>
        <authorList>
            <person name="Polinski J.M."/>
            <person name="Zimin A.V."/>
            <person name="Clark K.F."/>
            <person name="Kohn A.B."/>
            <person name="Sadowski N."/>
            <person name="Timp W."/>
            <person name="Ptitsyn A."/>
            <person name="Khanna P."/>
            <person name="Romanova D.Y."/>
            <person name="Williams P."/>
            <person name="Greenwood S.J."/>
            <person name="Moroz L.L."/>
            <person name="Walt D.R."/>
            <person name="Bodnar A.G."/>
        </authorList>
    </citation>
    <scope>NUCLEOTIDE SEQUENCE</scope>
    <source>
        <strain evidence="9">GMGI-L3</strain>
    </source>
</reference>
<accession>A0A8J5JBT0</accession>
<organism evidence="9 10">
    <name type="scientific">Homarus americanus</name>
    <name type="common">American lobster</name>
    <dbReference type="NCBI Taxonomy" id="6706"/>
    <lineage>
        <taxon>Eukaryota</taxon>
        <taxon>Metazoa</taxon>
        <taxon>Ecdysozoa</taxon>
        <taxon>Arthropoda</taxon>
        <taxon>Crustacea</taxon>
        <taxon>Multicrustacea</taxon>
        <taxon>Malacostraca</taxon>
        <taxon>Eumalacostraca</taxon>
        <taxon>Eucarida</taxon>
        <taxon>Decapoda</taxon>
        <taxon>Pleocyemata</taxon>
        <taxon>Astacidea</taxon>
        <taxon>Nephropoidea</taxon>
        <taxon>Nephropidae</taxon>
        <taxon>Homarus</taxon>
    </lineage>
</organism>